<dbReference type="EMBL" id="LAZR01061443">
    <property type="protein sequence ID" value="KKK63566.1"/>
    <property type="molecule type" value="Genomic_DNA"/>
</dbReference>
<gene>
    <name evidence="1" type="ORF">LCGC14_2992960</name>
</gene>
<evidence type="ECO:0000313" key="1">
    <source>
        <dbReference type="EMBL" id="KKK63566.1"/>
    </source>
</evidence>
<organism evidence="1">
    <name type="scientific">marine sediment metagenome</name>
    <dbReference type="NCBI Taxonomy" id="412755"/>
    <lineage>
        <taxon>unclassified sequences</taxon>
        <taxon>metagenomes</taxon>
        <taxon>ecological metagenomes</taxon>
    </lineage>
</organism>
<accession>A0A0F8ZUC3</accession>
<comment type="caution">
    <text evidence="1">The sequence shown here is derived from an EMBL/GenBank/DDBJ whole genome shotgun (WGS) entry which is preliminary data.</text>
</comment>
<dbReference type="AlphaFoldDB" id="A0A0F8ZUC3"/>
<reference evidence="1" key="1">
    <citation type="journal article" date="2015" name="Nature">
        <title>Complex archaea that bridge the gap between prokaryotes and eukaryotes.</title>
        <authorList>
            <person name="Spang A."/>
            <person name="Saw J.H."/>
            <person name="Jorgensen S.L."/>
            <person name="Zaremba-Niedzwiedzka K."/>
            <person name="Martijn J."/>
            <person name="Lind A.E."/>
            <person name="van Eijk R."/>
            <person name="Schleper C."/>
            <person name="Guy L."/>
            <person name="Ettema T.J."/>
        </authorList>
    </citation>
    <scope>NUCLEOTIDE SEQUENCE</scope>
</reference>
<name>A0A0F8ZUC3_9ZZZZ</name>
<sequence length="67" mass="7625">MKEGGFHLPCGHCVNSVDDYVGIEFKDYIVDRGDMEHGGGMGMVYMPVCKPCLPWYERRLKARITSQ</sequence>
<proteinExistence type="predicted"/>
<protein>
    <submittedName>
        <fullName evidence="1">Uncharacterized protein</fullName>
    </submittedName>
</protein>